<reference evidence="2" key="1">
    <citation type="journal article" date="2019" name="bioRxiv">
        <title>The Genome of the Zebra Mussel, Dreissena polymorpha: A Resource for Invasive Species Research.</title>
        <authorList>
            <person name="McCartney M.A."/>
            <person name="Auch B."/>
            <person name="Kono T."/>
            <person name="Mallez S."/>
            <person name="Zhang Y."/>
            <person name="Obille A."/>
            <person name="Becker A."/>
            <person name="Abrahante J.E."/>
            <person name="Garbe J."/>
            <person name="Badalamenti J.P."/>
            <person name="Herman A."/>
            <person name="Mangelson H."/>
            <person name="Liachko I."/>
            <person name="Sullivan S."/>
            <person name="Sone E.D."/>
            <person name="Koren S."/>
            <person name="Silverstein K.A.T."/>
            <person name="Beckman K.B."/>
            <person name="Gohl D.M."/>
        </authorList>
    </citation>
    <scope>NUCLEOTIDE SEQUENCE</scope>
    <source>
        <strain evidence="2">Duluth1</strain>
        <tissue evidence="2">Whole animal</tissue>
    </source>
</reference>
<evidence type="ECO:0000313" key="3">
    <source>
        <dbReference type="Proteomes" id="UP000828390"/>
    </source>
</evidence>
<feature type="coiled-coil region" evidence="1">
    <location>
        <begin position="187"/>
        <end position="254"/>
    </location>
</feature>
<comment type="caution">
    <text evidence="2">The sequence shown here is derived from an EMBL/GenBank/DDBJ whole genome shotgun (WGS) entry which is preliminary data.</text>
</comment>
<dbReference type="EMBL" id="JAIWYP010000010">
    <property type="protein sequence ID" value="KAH3748024.1"/>
    <property type="molecule type" value="Genomic_DNA"/>
</dbReference>
<dbReference type="Gene3D" id="3.30.710.10">
    <property type="entry name" value="Potassium Channel Kv1.1, Chain A"/>
    <property type="match status" value="1"/>
</dbReference>
<sequence>MDKTVIICVGDKRYNIEIKTMCKYSSLFSDLLKSLQRGDGKVPRVAASSKESKHVLLHRNTNVYEDAFVLEMIGIPSEDVKLTLDTMTTTMKDTSFTRSNLLRMLPVVKELNISHLHRRIDKELLAILNASASSSNVNMILENLQVAEIYSLSRVKEWCIGAFVLKSSAHDRNTLLKDFHISDAPKLEILNRMADAASNNYDKELKNLRDESDRTYKQIEVNRAEFVAKTDIWKKELEKRVQVVIDQNESLHKSFIKSDGFEWIGEKFDEMISSSFHEKKIFKELEQIKEQTKKLFEKLGLIKDEALEAKMAEERSKIFVNEKNYTAGVNYNDREIRQALSTLNKSWNDIENSIKSYNLTVLENIKLCLETCRLNETVRESLTLQFALQTDFDELYQDLDKRLKKLTETEIDLKESLQELKRAKLEIQKCQRREHAINTWVKQGKPTLDKSNKCSCFRHSEMTRKLKSQ</sequence>
<name>A0A9D4DI48_DREPO</name>
<proteinExistence type="predicted"/>
<protein>
    <recommendedName>
        <fullName evidence="4">BTB domain-containing protein</fullName>
    </recommendedName>
</protein>
<keyword evidence="1" id="KW-0175">Coiled coil</keyword>
<evidence type="ECO:0000313" key="2">
    <source>
        <dbReference type="EMBL" id="KAH3748024.1"/>
    </source>
</evidence>
<dbReference type="InterPro" id="IPR011333">
    <property type="entry name" value="SKP1/BTB/POZ_sf"/>
</dbReference>
<evidence type="ECO:0000256" key="1">
    <source>
        <dbReference type="SAM" id="Coils"/>
    </source>
</evidence>
<organism evidence="2 3">
    <name type="scientific">Dreissena polymorpha</name>
    <name type="common">Zebra mussel</name>
    <name type="synonym">Mytilus polymorpha</name>
    <dbReference type="NCBI Taxonomy" id="45954"/>
    <lineage>
        <taxon>Eukaryota</taxon>
        <taxon>Metazoa</taxon>
        <taxon>Spiralia</taxon>
        <taxon>Lophotrochozoa</taxon>
        <taxon>Mollusca</taxon>
        <taxon>Bivalvia</taxon>
        <taxon>Autobranchia</taxon>
        <taxon>Heteroconchia</taxon>
        <taxon>Euheterodonta</taxon>
        <taxon>Imparidentia</taxon>
        <taxon>Neoheterodontei</taxon>
        <taxon>Myida</taxon>
        <taxon>Dreissenoidea</taxon>
        <taxon>Dreissenidae</taxon>
        <taxon>Dreissena</taxon>
    </lineage>
</organism>
<gene>
    <name evidence="2" type="ORF">DPMN_182461</name>
</gene>
<accession>A0A9D4DI48</accession>
<keyword evidence="3" id="KW-1185">Reference proteome</keyword>
<dbReference type="Proteomes" id="UP000828390">
    <property type="component" value="Unassembled WGS sequence"/>
</dbReference>
<evidence type="ECO:0008006" key="4">
    <source>
        <dbReference type="Google" id="ProtNLM"/>
    </source>
</evidence>
<feature type="coiled-coil region" evidence="1">
    <location>
        <begin position="396"/>
        <end position="433"/>
    </location>
</feature>
<reference evidence="2" key="2">
    <citation type="submission" date="2020-11" db="EMBL/GenBank/DDBJ databases">
        <authorList>
            <person name="McCartney M.A."/>
            <person name="Auch B."/>
            <person name="Kono T."/>
            <person name="Mallez S."/>
            <person name="Becker A."/>
            <person name="Gohl D.M."/>
            <person name="Silverstein K.A.T."/>
            <person name="Koren S."/>
            <person name="Bechman K.B."/>
            <person name="Herman A."/>
            <person name="Abrahante J.E."/>
            <person name="Garbe J."/>
        </authorList>
    </citation>
    <scope>NUCLEOTIDE SEQUENCE</scope>
    <source>
        <strain evidence="2">Duluth1</strain>
        <tissue evidence="2">Whole animal</tissue>
    </source>
</reference>
<dbReference type="AlphaFoldDB" id="A0A9D4DI48"/>